<dbReference type="GO" id="GO:0051211">
    <property type="term" value="P:anisotropic cell growth"/>
    <property type="evidence" value="ECO:0007669"/>
    <property type="project" value="InterPro"/>
</dbReference>
<organism evidence="1 2">
    <name type="scientific">Hibiscus syriacus</name>
    <name type="common">Rose of Sharon</name>
    <dbReference type="NCBI Taxonomy" id="106335"/>
    <lineage>
        <taxon>Eukaryota</taxon>
        <taxon>Viridiplantae</taxon>
        <taxon>Streptophyta</taxon>
        <taxon>Embryophyta</taxon>
        <taxon>Tracheophyta</taxon>
        <taxon>Spermatophyta</taxon>
        <taxon>Magnoliopsida</taxon>
        <taxon>eudicotyledons</taxon>
        <taxon>Gunneridae</taxon>
        <taxon>Pentapetalae</taxon>
        <taxon>rosids</taxon>
        <taxon>malvids</taxon>
        <taxon>Malvales</taxon>
        <taxon>Malvaceae</taxon>
        <taxon>Malvoideae</taxon>
        <taxon>Hibiscus</taxon>
    </lineage>
</organism>
<dbReference type="Proteomes" id="UP000436088">
    <property type="component" value="Unassembled WGS sequence"/>
</dbReference>
<dbReference type="InterPro" id="IPR011989">
    <property type="entry name" value="ARM-like"/>
</dbReference>
<sequence length="243" mass="26918">MLHSTAESTITVALSALIVHERSDPSSVEQITEAGAIDALLDLLQSHQLSVRPTDKIRIYKTPCNFSSLSMNDMLEPVHSVSGCRALVSLLEDQPTEDMKMVAICALQNFVMRSRTNRRAVAEAGGILVIQELLLSPNAEVASQTTLGRVTIQIDEVVTEGVYSGLFSLNPDSTKDGSSRTLEIEIIWSYRIGTTKAYNGLQVHFFTSNHNGIRRGNLHEKYNRSLGVLAFKHIMYILKVQFL</sequence>
<gene>
    <name evidence="1" type="ORF">F3Y22_tig00112495pilonHSYRG00076</name>
</gene>
<keyword evidence="2" id="KW-1185">Reference proteome</keyword>
<proteinExistence type="predicted"/>
<evidence type="ECO:0000313" key="2">
    <source>
        <dbReference type="Proteomes" id="UP000436088"/>
    </source>
</evidence>
<dbReference type="EMBL" id="VEPZ02001594">
    <property type="protein sequence ID" value="KAE8666644.1"/>
    <property type="molecule type" value="Genomic_DNA"/>
</dbReference>
<dbReference type="PANTHER" id="PTHR46369:SF1">
    <property type="entry name" value="PROTEIN CELLULOSE SYNTHASE INTERACTIVE 3"/>
    <property type="match status" value="1"/>
</dbReference>
<dbReference type="GO" id="GO:0008017">
    <property type="term" value="F:microtubule binding"/>
    <property type="evidence" value="ECO:0007669"/>
    <property type="project" value="InterPro"/>
</dbReference>
<dbReference type="InterPro" id="IPR016024">
    <property type="entry name" value="ARM-type_fold"/>
</dbReference>
<dbReference type="InterPro" id="IPR044297">
    <property type="entry name" value="CSI1/2/3"/>
</dbReference>
<dbReference type="AlphaFoldDB" id="A0A6A2Y979"/>
<dbReference type="GO" id="GO:0010330">
    <property type="term" value="C:cellulose synthase complex"/>
    <property type="evidence" value="ECO:0007669"/>
    <property type="project" value="InterPro"/>
</dbReference>
<dbReference type="Gene3D" id="1.25.10.10">
    <property type="entry name" value="Leucine-rich Repeat Variant"/>
    <property type="match status" value="1"/>
</dbReference>
<dbReference type="PANTHER" id="PTHR46369">
    <property type="entry name" value="PROTEIN CELLULOSE SYNTHASE INTERACTIVE 1"/>
    <property type="match status" value="1"/>
</dbReference>
<name>A0A6A2Y979_HIBSY</name>
<comment type="caution">
    <text evidence="1">The sequence shown here is derived from an EMBL/GenBank/DDBJ whole genome shotgun (WGS) entry which is preliminary data.</text>
</comment>
<dbReference type="SUPFAM" id="SSF48371">
    <property type="entry name" value="ARM repeat"/>
    <property type="match status" value="1"/>
</dbReference>
<reference evidence="1" key="1">
    <citation type="submission" date="2019-09" db="EMBL/GenBank/DDBJ databases">
        <title>Draft genome information of white flower Hibiscus syriacus.</title>
        <authorList>
            <person name="Kim Y.-M."/>
        </authorList>
    </citation>
    <scope>NUCLEOTIDE SEQUENCE [LARGE SCALE GENOMIC DNA]</scope>
    <source>
        <strain evidence="1">YM2019G1</strain>
    </source>
</reference>
<protein>
    <submittedName>
        <fullName evidence="1">Uncharacterized protein</fullName>
    </submittedName>
</protein>
<evidence type="ECO:0000313" key="1">
    <source>
        <dbReference type="EMBL" id="KAE8666644.1"/>
    </source>
</evidence>
<dbReference type="GO" id="GO:2001006">
    <property type="term" value="P:regulation of cellulose biosynthetic process"/>
    <property type="evidence" value="ECO:0007669"/>
    <property type="project" value="InterPro"/>
</dbReference>
<accession>A0A6A2Y979</accession>